<evidence type="ECO:0000259" key="10">
    <source>
        <dbReference type="PROSITE" id="PS50109"/>
    </source>
</evidence>
<feature type="domain" description="Histidine kinase" evidence="10">
    <location>
        <begin position="289"/>
        <end position="491"/>
    </location>
</feature>
<organism evidence="13 14">
    <name type="scientific">Desulfotruncus arcticus DSM 17038</name>
    <dbReference type="NCBI Taxonomy" id="1121424"/>
    <lineage>
        <taxon>Bacteria</taxon>
        <taxon>Bacillati</taxon>
        <taxon>Bacillota</taxon>
        <taxon>Clostridia</taxon>
        <taxon>Eubacteriales</taxon>
        <taxon>Desulfallaceae</taxon>
        <taxon>Desulfotruncus</taxon>
    </lineage>
</organism>
<feature type="domain" description="PAS" evidence="11">
    <location>
        <begin position="24"/>
        <end position="68"/>
    </location>
</feature>
<dbReference type="Gene3D" id="3.30.565.10">
    <property type="entry name" value="Histidine kinase-like ATPase, C-terminal domain"/>
    <property type="match status" value="1"/>
</dbReference>
<evidence type="ECO:0000313" key="14">
    <source>
        <dbReference type="Proteomes" id="UP000199337"/>
    </source>
</evidence>
<feature type="coiled-coil region" evidence="9">
    <location>
        <begin position="1"/>
        <end position="28"/>
    </location>
</feature>
<dbReference type="InterPro" id="IPR036097">
    <property type="entry name" value="HisK_dim/P_sf"/>
</dbReference>
<dbReference type="InterPro" id="IPR005467">
    <property type="entry name" value="His_kinase_dom"/>
</dbReference>
<dbReference type="InterPro" id="IPR003594">
    <property type="entry name" value="HATPase_dom"/>
</dbReference>
<dbReference type="CDD" id="cd00130">
    <property type="entry name" value="PAS"/>
    <property type="match status" value="2"/>
</dbReference>
<dbReference type="Gene3D" id="3.30.450.20">
    <property type="entry name" value="PAS domain"/>
    <property type="match status" value="2"/>
</dbReference>
<keyword evidence="8" id="KW-0902">Two-component regulatory system</keyword>
<dbReference type="Pfam" id="PF08448">
    <property type="entry name" value="PAS_4"/>
    <property type="match status" value="1"/>
</dbReference>
<dbReference type="STRING" id="341036.SAMN05660649_01249"/>
<keyword evidence="14" id="KW-1185">Reference proteome</keyword>
<dbReference type="SMART" id="SM00387">
    <property type="entry name" value="HATPase_c"/>
    <property type="match status" value="1"/>
</dbReference>
<dbReference type="GO" id="GO:0005524">
    <property type="term" value="F:ATP binding"/>
    <property type="evidence" value="ECO:0007669"/>
    <property type="project" value="UniProtKB-KW"/>
</dbReference>
<evidence type="ECO:0000256" key="7">
    <source>
        <dbReference type="ARBA" id="ARBA00022840"/>
    </source>
</evidence>
<dbReference type="PROSITE" id="PS50113">
    <property type="entry name" value="PAC"/>
    <property type="match status" value="2"/>
</dbReference>
<dbReference type="EMBL" id="FOOX01000003">
    <property type="protein sequence ID" value="SFG27986.1"/>
    <property type="molecule type" value="Genomic_DNA"/>
</dbReference>
<reference evidence="14" key="1">
    <citation type="submission" date="2016-10" db="EMBL/GenBank/DDBJ databases">
        <authorList>
            <person name="Varghese N."/>
            <person name="Submissions S."/>
        </authorList>
    </citation>
    <scope>NUCLEOTIDE SEQUENCE [LARGE SCALE GENOMIC DNA]</scope>
    <source>
        <strain evidence="14">DSM 17038</strain>
    </source>
</reference>
<dbReference type="Proteomes" id="UP000199337">
    <property type="component" value="Unassembled WGS sequence"/>
</dbReference>
<dbReference type="PRINTS" id="PR00344">
    <property type="entry name" value="BCTRLSENSOR"/>
</dbReference>
<dbReference type="InterPro" id="IPR035965">
    <property type="entry name" value="PAS-like_dom_sf"/>
</dbReference>
<comment type="catalytic activity">
    <reaction evidence="1">
        <text>ATP + protein L-histidine = ADP + protein N-phospho-L-histidine.</text>
        <dbReference type="EC" id="2.7.13.3"/>
    </reaction>
</comment>
<dbReference type="PANTHER" id="PTHR43065:SF46">
    <property type="entry name" value="C4-DICARBOXYLATE TRANSPORT SENSOR PROTEIN DCTB"/>
    <property type="match status" value="1"/>
</dbReference>
<dbReference type="GO" id="GO:0000155">
    <property type="term" value="F:phosphorelay sensor kinase activity"/>
    <property type="evidence" value="ECO:0007669"/>
    <property type="project" value="InterPro"/>
</dbReference>
<dbReference type="Pfam" id="PF00512">
    <property type="entry name" value="HisKA"/>
    <property type="match status" value="1"/>
</dbReference>
<keyword evidence="3" id="KW-0597">Phosphoprotein</keyword>
<dbReference type="InterPro" id="IPR013767">
    <property type="entry name" value="PAS_fold"/>
</dbReference>
<dbReference type="SUPFAM" id="SSF55785">
    <property type="entry name" value="PYP-like sensor domain (PAS domain)"/>
    <property type="match status" value="2"/>
</dbReference>
<keyword evidence="6" id="KW-0418">Kinase</keyword>
<evidence type="ECO:0000256" key="9">
    <source>
        <dbReference type="SAM" id="Coils"/>
    </source>
</evidence>
<evidence type="ECO:0000259" key="12">
    <source>
        <dbReference type="PROSITE" id="PS50113"/>
    </source>
</evidence>
<keyword evidence="4" id="KW-0808">Transferase</keyword>
<dbReference type="InterPro" id="IPR004358">
    <property type="entry name" value="Sig_transdc_His_kin-like_C"/>
</dbReference>
<dbReference type="InterPro" id="IPR000014">
    <property type="entry name" value="PAS"/>
</dbReference>
<dbReference type="SMART" id="SM00388">
    <property type="entry name" value="HisKA"/>
    <property type="match status" value="1"/>
</dbReference>
<evidence type="ECO:0000256" key="1">
    <source>
        <dbReference type="ARBA" id="ARBA00000085"/>
    </source>
</evidence>
<dbReference type="SMART" id="SM00086">
    <property type="entry name" value="PAC"/>
    <property type="match status" value="2"/>
</dbReference>
<accession>A0A1I2QQQ3</accession>
<feature type="domain" description="PAC" evidence="12">
    <location>
        <begin position="223"/>
        <end position="276"/>
    </location>
</feature>
<evidence type="ECO:0000256" key="6">
    <source>
        <dbReference type="ARBA" id="ARBA00022777"/>
    </source>
</evidence>
<dbReference type="InterPro" id="IPR001610">
    <property type="entry name" value="PAC"/>
</dbReference>
<gene>
    <name evidence="13" type="ORF">SAMN05660649_01249</name>
</gene>
<dbReference type="CDD" id="cd00082">
    <property type="entry name" value="HisKA"/>
    <property type="match status" value="1"/>
</dbReference>
<feature type="domain" description="PAC" evidence="12">
    <location>
        <begin position="105"/>
        <end position="157"/>
    </location>
</feature>
<dbReference type="SUPFAM" id="SSF47384">
    <property type="entry name" value="Homodimeric domain of signal transducing histidine kinase"/>
    <property type="match status" value="1"/>
</dbReference>
<evidence type="ECO:0000256" key="2">
    <source>
        <dbReference type="ARBA" id="ARBA00012438"/>
    </source>
</evidence>
<dbReference type="PROSITE" id="PS50109">
    <property type="entry name" value="HIS_KIN"/>
    <property type="match status" value="1"/>
</dbReference>
<feature type="domain" description="PAS" evidence="11">
    <location>
        <begin position="151"/>
        <end position="220"/>
    </location>
</feature>
<evidence type="ECO:0000256" key="3">
    <source>
        <dbReference type="ARBA" id="ARBA00022553"/>
    </source>
</evidence>
<dbReference type="GO" id="GO:0006355">
    <property type="term" value="P:regulation of DNA-templated transcription"/>
    <property type="evidence" value="ECO:0007669"/>
    <property type="project" value="InterPro"/>
</dbReference>
<evidence type="ECO:0000259" key="11">
    <source>
        <dbReference type="PROSITE" id="PS50112"/>
    </source>
</evidence>
<name>A0A1I2QQQ3_9FIRM</name>
<dbReference type="SMART" id="SM00091">
    <property type="entry name" value="PAS"/>
    <property type="match status" value="2"/>
</dbReference>
<keyword evidence="7" id="KW-0067">ATP-binding</keyword>
<dbReference type="Pfam" id="PF02518">
    <property type="entry name" value="HATPase_c"/>
    <property type="match status" value="1"/>
</dbReference>
<dbReference type="InterPro" id="IPR013656">
    <property type="entry name" value="PAS_4"/>
</dbReference>
<proteinExistence type="predicted"/>
<dbReference type="InterPro" id="IPR000700">
    <property type="entry name" value="PAS-assoc_C"/>
</dbReference>
<dbReference type="SUPFAM" id="SSF55874">
    <property type="entry name" value="ATPase domain of HSP90 chaperone/DNA topoisomerase II/histidine kinase"/>
    <property type="match status" value="1"/>
</dbReference>
<dbReference type="Gene3D" id="1.10.287.130">
    <property type="match status" value="1"/>
</dbReference>
<dbReference type="OrthoDB" id="505470at2"/>
<dbReference type="AlphaFoldDB" id="A0A1I2QQQ3"/>
<keyword evidence="5" id="KW-0547">Nucleotide-binding</keyword>
<dbReference type="InterPro" id="IPR036890">
    <property type="entry name" value="HATPase_C_sf"/>
</dbReference>
<evidence type="ECO:0000313" key="13">
    <source>
        <dbReference type="EMBL" id="SFG27986.1"/>
    </source>
</evidence>
<dbReference type="NCBIfam" id="TIGR00229">
    <property type="entry name" value="sensory_box"/>
    <property type="match status" value="2"/>
</dbReference>
<dbReference type="EC" id="2.7.13.3" evidence="2"/>
<evidence type="ECO:0000256" key="8">
    <source>
        <dbReference type="ARBA" id="ARBA00023012"/>
    </source>
</evidence>
<dbReference type="PANTHER" id="PTHR43065">
    <property type="entry name" value="SENSOR HISTIDINE KINASE"/>
    <property type="match status" value="1"/>
</dbReference>
<dbReference type="RefSeq" id="WP_131820730.1">
    <property type="nucleotide sequence ID" value="NZ_FOOX01000003.1"/>
</dbReference>
<evidence type="ECO:0000256" key="4">
    <source>
        <dbReference type="ARBA" id="ARBA00022679"/>
    </source>
</evidence>
<dbReference type="InterPro" id="IPR003661">
    <property type="entry name" value="HisK_dim/P_dom"/>
</dbReference>
<dbReference type="PROSITE" id="PS50112">
    <property type="entry name" value="PAS"/>
    <property type="match status" value="2"/>
</dbReference>
<evidence type="ECO:0000256" key="5">
    <source>
        <dbReference type="ARBA" id="ARBA00022741"/>
    </source>
</evidence>
<dbReference type="Pfam" id="PF00989">
    <property type="entry name" value="PAS"/>
    <property type="match status" value="1"/>
</dbReference>
<protein>
    <recommendedName>
        <fullName evidence="2">histidine kinase</fullName>
        <ecNumber evidence="2">2.7.13.3</ecNumber>
    </recommendedName>
</protein>
<sequence length="491" mass="55655">MKNESKSKDQLLKEIKDLQQQVKKLKLYKHILDQLPVCTIFYDQFEKVIYRNKATRLIDGYDDEEMLGLNRIEYLKRLQIKPGKEISKVILPPAIIDNFDDGIFTLTETTLLQKNGSTRPVLLNGSYIFDESDNFVGVCGCALDLTDYDKKEKIYRLVLETLPNPIYFKDANGLYQGCNAAFENLFGKSKEEIIGHSVDIWPKHMKDKIREMDEKLYQNPGTQVYETKISHADGSQHDVILNKATYSATSNAQIDGLVGVITDITEYKHLKEEMGRLDRLNLIGEMAASIGHEVRNPITTVRGFLQILKGKKECVNYNDFFDLMIEELDRANSIITHFLSLAKNKPVNKVRQNLNHIIETIFPLIQASANKDDKNINLEINDTPNLLLDEKEIRQLILNLVRNGLEAMSPGKTLSIKTYTDKDNVIMAVQDQGSGIEAALIDKLGTPFLTTKDNGTGLGLSVCYSIVERHQAKIDLETGPTGTTFFVRFKV</sequence>
<keyword evidence="9" id="KW-0175">Coiled coil</keyword>